<sequence length="1343" mass="139037">MSTTVVRRQPRRPAPPIPGGEVRLEPPPAVPPESDGRWQRALVLLPVLCGGVAMAMLVGRGGGAYAYVAGGLFGLSTLAMLVTARAGGSPRRGELAAARREYLRRLAALRREVRGTARAQRVGQLYRHPDPDRLWSTADSHRLWERRRGDADFGVVRVGLGPQTLATPLVAPPPGPGEPEPTAAGALRRFLATYAVVPDLPVAVALRGFGRVHLHGGAGAEPAPAALALARAVLAQLAVFHAPDDLVVAVCAGPGRAAEWDWVKWLPHARHPRATDALGPLRLVAPTAAGLERLLGDVLGARPPHGRPAPAPTGGPYAAAPGPHAATTPGGPFTAAAGGPFGAAPGGAFGAAGAGPAGPHVVVVLDGGDTAGAALLGAEPAAGVTVLDLDHPAPARPGRGVLALAVGPGGALRTATRDGAADAGTADALDPVSAGALARLLAPRRLAAAAAPGAEPLAGAPGLPDLLGIDPDGFDPPAAWPARPARDHLRAPIGVGTDGGGVELDLKESALDGMGPHGLVVGATGSGKSELLRTLVLALAVRHSSEELNFVLVDFKGGATFASLDRLPHTAAVITNLADELPLVDRMVDALNGELVRRQELLRRSGNQPSVRAYERARAGGAPLAPLPTLLLVCDEFSELLSAKPEFIDLFVQIGRVGRSLGVHLLLASQRLEEGRLRGLDTHLSYRIGLRTFSSLESRTVLGVPDAFALPRSPGHGYLRAGTDPLVRFRAAYVSGPYARPRPPGAAPGEPPRALAYTTEAAPAPPGAAAPPAAPAGSLLDLLVDRMVGQGPPAHQVWLPPLSAAPAFDEILGPLRVDPDRGLAVANPQLHGALQVPVAVVDRPYEQRRDLLWLALDGAAGHVAVVGGPQAGKSHALRALVCGLALTHTPREAQVYCLDFGGGTLAPLAGLPHVGGVAGRADAPAVRRTVGELAALLAARERRFAASGVDSMRAYRAARPDDDPYGDVFLVVDGWATLRAEYPDLEPAIADLAARGLSYGVHVVASALRWAEFRAGLRELFGSRVELRLGDPADSLVSRRAAGNVPAGAPGRGVTAEGLHLRTVRPEVTALGPDPAALPAAVAAQWAGPAAPAVRLLPTLVPYGELAGAAGTGWAVPVGVAEADLRPATVDFAAEPHFLVFGDAGAGKSSFLRGLATTLVRRYPPEAARLVLVDYRRSLLGAITSEHLIGYGSTAERTAELVDSVAGYMRRRLPGPDVTAAQLRDRSWWTGPDCFVLVDDYDLVAGGPTNPLLPLLDFLPRARDIGLHLVLARRSGGAARAQFEPVIQRLRELSSPGLVMSGDRGEGELLGSVRPGPLPPGRGWLVTRQRGAALIQVGYLPPY</sequence>
<dbReference type="SMART" id="SM00382">
    <property type="entry name" value="AAA"/>
    <property type="match status" value="3"/>
</dbReference>
<dbReference type="GO" id="GO:0003677">
    <property type="term" value="F:DNA binding"/>
    <property type="evidence" value="ECO:0007669"/>
    <property type="project" value="InterPro"/>
</dbReference>
<dbReference type="GO" id="GO:0005524">
    <property type="term" value="F:ATP binding"/>
    <property type="evidence" value="ECO:0007669"/>
    <property type="project" value="UniProtKB-UniRule"/>
</dbReference>
<dbReference type="Gene3D" id="3.40.50.300">
    <property type="entry name" value="P-loop containing nucleotide triphosphate hydrolases"/>
    <property type="match status" value="3"/>
</dbReference>
<evidence type="ECO:0000313" key="14">
    <source>
        <dbReference type="Proteomes" id="UP000649739"/>
    </source>
</evidence>
<feature type="region of interest" description="Disordered" evidence="10">
    <location>
        <begin position="1"/>
        <end position="35"/>
    </location>
</feature>
<dbReference type="PROSITE" id="PS50901">
    <property type="entry name" value="FTSK"/>
    <property type="match status" value="3"/>
</dbReference>
<reference evidence="13" key="1">
    <citation type="journal article" date="2014" name="Int. J. Syst. Evol. Microbiol.">
        <title>Complete genome sequence of Corynebacterium casei LMG S-19264T (=DSM 44701T), isolated from a smear-ripened cheese.</title>
        <authorList>
            <consortium name="US DOE Joint Genome Institute (JGI-PGF)"/>
            <person name="Walter F."/>
            <person name="Albersmeier A."/>
            <person name="Kalinowski J."/>
            <person name="Ruckert C."/>
        </authorList>
    </citation>
    <scope>NUCLEOTIDE SEQUENCE</scope>
    <source>
        <strain evidence="13">JCM 3090</strain>
    </source>
</reference>
<evidence type="ECO:0000256" key="11">
    <source>
        <dbReference type="SAM" id="Phobius"/>
    </source>
</evidence>
<dbReference type="SUPFAM" id="SSF52540">
    <property type="entry name" value="P-loop containing nucleoside triphosphate hydrolases"/>
    <property type="match status" value="3"/>
</dbReference>
<evidence type="ECO:0000259" key="12">
    <source>
        <dbReference type="PROSITE" id="PS50901"/>
    </source>
</evidence>
<feature type="domain" description="FtsK" evidence="12">
    <location>
        <begin position="848"/>
        <end position="1036"/>
    </location>
</feature>
<proteinExistence type="predicted"/>
<feature type="transmembrane region" description="Helical" evidence="11">
    <location>
        <begin position="64"/>
        <end position="84"/>
    </location>
</feature>
<dbReference type="InterPro" id="IPR050206">
    <property type="entry name" value="FtsK/SpoIIIE/SftA"/>
</dbReference>
<evidence type="ECO:0000256" key="4">
    <source>
        <dbReference type="ARBA" id="ARBA00022737"/>
    </source>
</evidence>
<dbReference type="NCBIfam" id="TIGR03924">
    <property type="entry name" value="T7SS_EccC_a"/>
    <property type="match status" value="1"/>
</dbReference>
<keyword evidence="14" id="KW-1185">Reference proteome</keyword>
<dbReference type="Proteomes" id="UP000649739">
    <property type="component" value="Unassembled WGS sequence"/>
</dbReference>
<organism evidence="13 14">
    <name type="scientific">Pilimelia anulata</name>
    <dbReference type="NCBI Taxonomy" id="53371"/>
    <lineage>
        <taxon>Bacteria</taxon>
        <taxon>Bacillati</taxon>
        <taxon>Actinomycetota</taxon>
        <taxon>Actinomycetes</taxon>
        <taxon>Micromonosporales</taxon>
        <taxon>Micromonosporaceae</taxon>
        <taxon>Pilimelia</taxon>
    </lineage>
</organism>
<feature type="binding site" evidence="9">
    <location>
        <begin position="522"/>
        <end position="529"/>
    </location>
    <ligand>
        <name>ATP</name>
        <dbReference type="ChEBI" id="CHEBI:30616"/>
    </ligand>
</feature>
<dbReference type="RefSeq" id="WP_189170684.1">
    <property type="nucleotide sequence ID" value="NZ_BMQB01000006.1"/>
</dbReference>
<dbReference type="InterPro" id="IPR002543">
    <property type="entry name" value="FtsK_dom"/>
</dbReference>
<feature type="binding site" evidence="9">
    <location>
        <begin position="867"/>
        <end position="874"/>
    </location>
    <ligand>
        <name>ATP</name>
        <dbReference type="ChEBI" id="CHEBI:30616"/>
    </ligand>
</feature>
<feature type="domain" description="FtsK" evidence="12">
    <location>
        <begin position="1125"/>
        <end position="1309"/>
    </location>
</feature>
<dbReference type="InterPro" id="IPR003593">
    <property type="entry name" value="AAA+_ATPase"/>
</dbReference>
<comment type="caution">
    <text evidence="13">The sequence shown here is derived from an EMBL/GenBank/DDBJ whole genome shotgun (WGS) entry which is preliminary data.</text>
</comment>
<dbReference type="NCBIfam" id="TIGR03925">
    <property type="entry name" value="T7SS_EccC_b"/>
    <property type="match status" value="1"/>
</dbReference>
<reference evidence="13" key="2">
    <citation type="submission" date="2020-09" db="EMBL/GenBank/DDBJ databases">
        <authorList>
            <person name="Sun Q."/>
            <person name="Ohkuma M."/>
        </authorList>
    </citation>
    <scope>NUCLEOTIDE SEQUENCE</scope>
    <source>
        <strain evidence="13">JCM 3090</strain>
    </source>
</reference>
<dbReference type="InterPro" id="IPR023837">
    <property type="entry name" value="EccCb-like_Actinobacteria"/>
</dbReference>
<dbReference type="Pfam" id="PF01580">
    <property type="entry name" value="FtsK_SpoIIIE"/>
    <property type="match status" value="3"/>
</dbReference>
<evidence type="ECO:0000256" key="9">
    <source>
        <dbReference type="PROSITE-ProRule" id="PRU00289"/>
    </source>
</evidence>
<keyword evidence="3 11" id="KW-0812">Transmembrane</keyword>
<evidence type="ECO:0000256" key="8">
    <source>
        <dbReference type="ARBA" id="ARBA00023136"/>
    </source>
</evidence>
<evidence type="ECO:0000256" key="2">
    <source>
        <dbReference type="ARBA" id="ARBA00022475"/>
    </source>
</evidence>
<feature type="region of interest" description="Disordered" evidence="10">
    <location>
        <begin position="301"/>
        <end position="333"/>
    </location>
</feature>
<keyword evidence="4" id="KW-0677">Repeat</keyword>
<feature type="compositionally biased region" description="Low complexity" evidence="10">
    <location>
        <begin position="314"/>
        <end position="333"/>
    </location>
</feature>
<evidence type="ECO:0000256" key="3">
    <source>
        <dbReference type="ARBA" id="ARBA00022692"/>
    </source>
</evidence>
<evidence type="ECO:0000256" key="5">
    <source>
        <dbReference type="ARBA" id="ARBA00022741"/>
    </source>
</evidence>
<evidence type="ECO:0000256" key="7">
    <source>
        <dbReference type="ARBA" id="ARBA00022989"/>
    </source>
</evidence>
<comment type="subcellular location">
    <subcellularLocation>
        <location evidence="1">Cell membrane</location>
        <topology evidence="1">Multi-pass membrane protein</topology>
    </subcellularLocation>
</comment>
<keyword evidence="6 9" id="KW-0067">ATP-binding</keyword>
<dbReference type="GO" id="GO:0005886">
    <property type="term" value="C:plasma membrane"/>
    <property type="evidence" value="ECO:0007669"/>
    <property type="project" value="UniProtKB-SubCell"/>
</dbReference>
<dbReference type="PANTHER" id="PTHR22683">
    <property type="entry name" value="SPORULATION PROTEIN RELATED"/>
    <property type="match status" value="1"/>
</dbReference>
<feature type="binding site" evidence="9">
    <location>
        <begin position="1142"/>
        <end position="1149"/>
    </location>
    <ligand>
        <name>ATP</name>
        <dbReference type="ChEBI" id="CHEBI:30616"/>
    </ligand>
</feature>
<gene>
    <name evidence="13" type="ORF">GCM10010123_28970</name>
</gene>
<keyword evidence="5 9" id="KW-0547">Nucleotide-binding</keyword>
<dbReference type="InterPro" id="IPR027417">
    <property type="entry name" value="P-loop_NTPase"/>
</dbReference>
<dbReference type="InterPro" id="IPR023836">
    <property type="entry name" value="EccCa-like_Actinobacteria"/>
</dbReference>
<keyword evidence="7 11" id="KW-1133">Transmembrane helix</keyword>
<keyword evidence="8 11" id="KW-0472">Membrane</keyword>
<evidence type="ECO:0000256" key="1">
    <source>
        <dbReference type="ARBA" id="ARBA00004651"/>
    </source>
</evidence>
<evidence type="ECO:0000256" key="6">
    <source>
        <dbReference type="ARBA" id="ARBA00022840"/>
    </source>
</evidence>
<dbReference type="EMBL" id="BMQB01000006">
    <property type="protein sequence ID" value="GGJ97177.1"/>
    <property type="molecule type" value="Genomic_DNA"/>
</dbReference>
<evidence type="ECO:0000256" key="10">
    <source>
        <dbReference type="SAM" id="MobiDB-lite"/>
    </source>
</evidence>
<dbReference type="PANTHER" id="PTHR22683:SF1">
    <property type="entry name" value="TYPE VII SECRETION SYSTEM PROTEIN ESSC"/>
    <property type="match status" value="1"/>
</dbReference>
<protein>
    <recommendedName>
        <fullName evidence="12">FtsK domain-containing protein</fullName>
    </recommendedName>
</protein>
<keyword evidence="2" id="KW-1003">Cell membrane</keyword>
<feature type="domain" description="FtsK" evidence="12">
    <location>
        <begin position="499"/>
        <end position="699"/>
    </location>
</feature>
<accession>A0A8J3B6I2</accession>
<evidence type="ECO:0000313" key="13">
    <source>
        <dbReference type="EMBL" id="GGJ97177.1"/>
    </source>
</evidence>
<name>A0A8J3B6I2_9ACTN</name>